<gene>
    <name evidence="1" type="ORF">AUJ59_00850</name>
</gene>
<dbReference type="Pfam" id="PF12441">
    <property type="entry name" value="CopG_antitoxin"/>
    <property type="match status" value="1"/>
</dbReference>
<proteinExistence type="predicted"/>
<dbReference type="InterPro" id="IPR022148">
    <property type="entry name" value="CopG_antitoxin"/>
</dbReference>
<evidence type="ECO:0000313" key="1">
    <source>
        <dbReference type="EMBL" id="OIN89716.1"/>
    </source>
</evidence>
<sequence length="93" mass="11261">MRKKVKSKIPEFKTLKDEARFWDTHSFTDFEDELRKVDVVFELDKPRDETIIVRVQKNIKESLNKFARARGLNLSTLARMWLMEKLEENFEQK</sequence>
<name>A0A1J4RTS3_9BACT</name>
<comment type="caution">
    <text evidence="1">The sequence shown here is derived from an EMBL/GenBank/DDBJ whole genome shotgun (WGS) entry which is preliminary data.</text>
</comment>
<dbReference type="Proteomes" id="UP000183144">
    <property type="component" value="Unassembled WGS sequence"/>
</dbReference>
<dbReference type="AlphaFoldDB" id="A0A1J4RTS3"/>
<reference evidence="1 2" key="1">
    <citation type="journal article" date="2016" name="Environ. Microbiol.">
        <title>Genomic resolution of a cold subsurface aquifer community provides metabolic insights for novel microbes adapted to high CO concentrations.</title>
        <authorList>
            <person name="Probst A.J."/>
            <person name="Castelle C.J."/>
            <person name="Singh A."/>
            <person name="Brown C.T."/>
            <person name="Anantharaman K."/>
            <person name="Sharon I."/>
            <person name="Hug L.A."/>
            <person name="Burstein D."/>
            <person name="Emerson J.B."/>
            <person name="Thomas B.C."/>
            <person name="Banfield J.F."/>
        </authorList>
    </citation>
    <scope>NUCLEOTIDE SEQUENCE [LARGE SCALE GENOMIC DNA]</scope>
    <source>
        <strain evidence="1">CG1_02_47_37</strain>
    </source>
</reference>
<protein>
    <submittedName>
        <fullName evidence="1">Uncharacterized protein</fullName>
    </submittedName>
</protein>
<dbReference type="STRING" id="1805034.AUJ59_00850"/>
<dbReference type="EMBL" id="MNUI01000018">
    <property type="protein sequence ID" value="OIN89716.1"/>
    <property type="molecule type" value="Genomic_DNA"/>
</dbReference>
<organism evidence="1 2">
    <name type="scientific">Candidatus Beckwithbacteria bacterium CG1_02_47_37</name>
    <dbReference type="NCBI Taxonomy" id="1805034"/>
    <lineage>
        <taxon>Bacteria</taxon>
        <taxon>Candidatus Beckwithiibacteriota</taxon>
    </lineage>
</organism>
<evidence type="ECO:0000313" key="2">
    <source>
        <dbReference type="Proteomes" id="UP000183144"/>
    </source>
</evidence>
<accession>A0A1J4RTS3</accession>